<evidence type="ECO:0000256" key="3">
    <source>
        <dbReference type="ARBA" id="ARBA00022729"/>
    </source>
</evidence>
<reference evidence="7 8" key="1">
    <citation type="submission" date="2020-08" db="EMBL/GenBank/DDBJ databases">
        <title>Genome public.</title>
        <authorList>
            <person name="Liu C."/>
            <person name="Sun Q."/>
        </authorList>
    </citation>
    <scope>NUCLEOTIDE SEQUENCE [LARGE SCALE GENOMIC DNA]</scope>
    <source>
        <strain evidence="7 8">NSJ-35</strain>
    </source>
</reference>
<dbReference type="CDD" id="cd01536">
    <property type="entry name" value="PBP1_ABC_sugar_binding-like"/>
    <property type="match status" value="1"/>
</dbReference>
<evidence type="ECO:0000256" key="4">
    <source>
        <dbReference type="SAM" id="MobiDB-lite"/>
    </source>
</evidence>
<gene>
    <name evidence="7" type="ORF">H8S18_04695</name>
</gene>
<feature type="signal peptide" evidence="5">
    <location>
        <begin position="1"/>
        <end position="21"/>
    </location>
</feature>
<keyword evidence="8" id="KW-1185">Reference proteome</keyword>
<dbReference type="Proteomes" id="UP000606889">
    <property type="component" value="Unassembled WGS sequence"/>
</dbReference>
<dbReference type="PROSITE" id="PS51257">
    <property type="entry name" value="PROKAR_LIPOPROTEIN"/>
    <property type="match status" value="1"/>
</dbReference>
<dbReference type="SUPFAM" id="SSF53822">
    <property type="entry name" value="Periplasmic binding protein-like I"/>
    <property type="match status" value="1"/>
</dbReference>
<keyword evidence="3 5" id="KW-0732">Signal</keyword>
<evidence type="ECO:0000313" key="8">
    <source>
        <dbReference type="Proteomes" id="UP000606889"/>
    </source>
</evidence>
<accession>A0ABR7ECW9</accession>
<evidence type="ECO:0000256" key="5">
    <source>
        <dbReference type="SAM" id="SignalP"/>
    </source>
</evidence>
<dbReference type="Gene3D" id="3.40.50.2300">
    <property type="match status" value="2"/>
</dbReference>
<feature type="region of interest" description="Disordered" evidence="4">
    <location>
        <begin position="30"/>
        <end position="53"/>
    </location>
</feature>
<dbReference type="PANTHER" id="PTHR46847">
    <property type="entry name" value="D-ALLOSE-BINDING PERIPLASMIC PROTEIN-RELATED"/>
    <property type="match status" value="1"/>
</dbReference>
<feature type="chain" id="PRO_5046343933" evidence="5">
    <location>
        <begin position="22"/>
        <end position="353"/>
    </location>
</feature>
<evidence type="ECO:0000313" key="7">
    <source>
        <dbReference type="EMBL" id="MBC5647624.1"/>
    </source>
</evidence>
<proteinExistence type="inferred from homology"/>
<evidence type="ECO:0000256" key="1">
    <source>
        <dbReference type="ARBA" id="ARBA00004196"/>
    </source>
</evidence>
<evidence type="ECO:0000259" key="6">
    <source>
        <dbReference type="Pfam" id="PF13407"/>
    </source>
</evidence>
<dbReference type="EMBL" id="JACOON010000002">
    <property type="protein sequence ID" value="MBC5647624.1"/>
    <property type="molecule type" value="Genomic_DNA"/>
</dbReference>
<protein>
    <submittedName>
        <fullName evidence="7">Sugar ABC transporter substrate-binding protein</fullName>
    </submittedName>
</protein>
<feature type="domain" description="Periplasmic binding protein" evidence="6">
    <location>
        <begin position="67"/>
        <end position="328"/>
    </location>
</feature>
<comment type="similarity">
    <text evidence="2">Belongs to the bacterial solute-binding protein 2 family.</text>
</comment>
<dbReference type="RefSeq" id="WP_186857144.1">
    <property type="nucleotide sequence ID" value="NZ_JACOON010000002.1"/>
</dbReference>
<name>A0ABR7ECW9_9FIRM</name>
<evidence type="ECO:0000256" key="2">
    <source>
        <dbReference type="ARBA" id="ARBA00007639"/>
    </source>
</evidence>
<dbReference type="PANTHER" id="PTHR46847:SF1">
    <property type="entry name" value="D-ALLOSE-BINDING PERIPLASMIC PROTEIN-RELATED"/>
    <property type="match status" value="1"/>
</dbReference>
<comment type="caution">
    <text evidence="7">The sequence shown here is derived from an EMBL/GenBank/DDBJ whole genome shotgun (WGS) entry which is preliminary data.</text>
</comment>
<comment type="subcellular location">
    <subcellularLocation>
        <location evidence="1">Cell envelope</location>
    </subcellularLocation>
</comment>
<dbReference type="InterPro" id="IPR028082">
    <property type="entry name" value="Peripla_BP_I"/>
</dbReference>
<organism evidence="7 8">
    <name type="scientific">Christensenella tenuis</name>
    <dbReference type="NCBI Taxonomy" id="2763033"/>
    <lineage>
        <taxon>Bacteria</taxon>
        <taxon>Bacillati</taxon>
        <taxon>Bacillota</taxon>
        <taxon>Clostridia</taxon>
        <taxon>Christensenellales</taxon>
        <taxon>Christensenellaceae</taxon>
        <taxon>Christensenella</taxon>
    </lineage>
</organism>
<sequence>MKKKLLVMVIAIVLCAAFAVACSTQGPATSTVVSETPASDGVADSTEPAADSGDSQLIIGYNAYSDAVAFSKSISDNMQENADKIGAKLLKSDTEGDATTALQNVDTFLAQGADVIVDSTWVDAATQAMAEKCKEAGVPLISIDIPISEEFQDNSYFMGVNNYGAGTVTGEAAADYIKNNWDNQLDYILVSYTESTGEVLKQRIYGVIDAVRDAGIEIDDSNVVWVNPQSTDATVETKSLTTDFLTAHPDAKHILMCCVNDQAAMGMNAAVETSNRTPDCLIVGQGCDDPAIENLRKDEDNAWIGSTGYFPETYGNYVFDIIDTLMNGGTPEPETYVENIFITKENIEEFYPQ</sequence>
<dbReference type="InterPro" id="IPR025997">
    <property type="entry name" value="SBP_2_dom"/>
</dbReference>
<dbReference type="Pfam" id="PF13407">
    <property type="entry name" value="Peripla_BP_4"/>
    <property type="match status" value="1"/>
</dbReference>